<feature type="region of interest" description="Disordered" evidence="8">
    <location>
        <begin position="309"/>
        <end position="330"/>
    </location>
</feature>
<dbReference type="SUPFAM" id="SSF46785">
    <property type="entry name" value="Winged helix' DNA-binding domain"/>
    <property type="match status" value="1"/>
</dbReference>
<dbReference type="PROSITE" id="PS50931">
    <property type="entry name" value="HTH_LYSR"/>
    <property type="match status" value="1"/>
</dbReference>
<comment type="caution">
    <text evidence="10">The sequence shown here is derived from an EMBL/GenBank/DDBJ whole genome shotgun (WGS) entry which is preliminary data.</text>
</comment>
<dbReference type="SUPFAM" id="SSF53850">
    <property type="entry name" value="Periplasmic binding protein-like II"/>
    <property type="match status" value="1"/>
</dbReference>
<dbReference type="InterPro" id="IPR000847">
    <property type="entry name" value="LysR_HTH_N"/>
</dbReference>
<keyword evidence="3" id="KW-0238">DNA-binding</keyword>
<dbReference type="InterPro" id="IPR036390">
    <property type="entry name" value="WH_DNA-bd_sf"/>
</dbReference>
<dbReference type="InterPro" id="IPR005119">
    <property type="entry name" value="LysR_subst-bd"/>
</dbReference>
<evidence type="ECO:0000256" key="1">
    <source>
        <dbReference type="ARBA" id="ARBA00009437"/>
    </source>
</evidence>
<evidence type="ECO:0000256" key="5">
    <source>
        <dbReference type="ARBA" id="ARBA00054626"/>
    </source>
</evidence>
<dbReference type="PRINTS" id="PR00039">
    <property type="entry name" value="HTHLYSR"/>
</dbReference>
<dbReference type="Pfam" id="PF03466">
    <property type="entry name" value="LysR_substrate"/>
    <property type="match status" value="1"/>
</dbReference>
<keyword evidence="2" id="KW-0805">Transcription regulation</keyword>
<reference evidence="10 11" key="1">
    <citation type="submission" date="2020-02" db="EMBL/GenBank/DDBJ databases">
        <title>Genome sequence of the type strain CCBAU10050 of Rhizobium daejeonense.</title>
        <authorList>
            <person name="Gao J."/>
            <person name="Sun J."/>
        </authorList>
    </citation>
    <scope>NUCLEOTIDE SEQUENCE [LARGE SCALE GENOMIC DNA]</scope>
    <source>
        <strain evidence="10 11">CCBAU10050</strain>
    </source>
</reference>
<evidence type="ECO:0000256" key="6">
    <source>
        <dbReference type="ARBA" id="ARBA00067332"/>
    </source>
</evidence>
<dbReference type="Gene3D" id="1.10.10.10">
    <property type="entry name" value="Winged helix-like DNA-binding domain superfamily/Winged helix DNA-binding domain"/>
    <property type="match status" value="1"/>
</dbReference>
<dbReference type="GO" id="GO:0003700">
    <property type="term" value="F:DNA-binding transcription factor activity"/>
    <property type="evidence" value="ECO:0007669"/>
    <property type="project" value="InterPro"/>
</dbReference>
<evidence type="ECO:0000256" key="2">
    <source>
        <dbReference type="ARBA" id="ARBA00023015"/>
    </source>
</evidence>
<proteinExistence type="inferred from homology"/>
<dbReference type="GO" id="GO:0003677">
    <property type="term" value="F:DNA binding"/>
    <property type="evidence" value="ECO:0007669"/>
    <property type="project" value="UniProtKB-KW"/>
</dbReference>
<protein>
    <recommendedName>
        <fullName evidence="6">HTH-type transcriptional regulator TtuA</fullName>
    </recommendedName>
    <alternativeName>
        <fullName evidence="7">Tartrate utilization transcriptional regulator</fullName>
    </alternativeName>
</protein>
<dbReference type="PANTHER" id="PTHR30419">
    <property type="entry name" value="HTH-TYPE TRANSCRIPTIONAL REGULATOR YBHD"/>
    <property type="match status" value="1"/>
</dbReference>
<dbReference type="Proteomes" id="UP000477849">
    <property type="component" value="Unassembled WGS sequence"/>
</dbReference>
<evidence type="ECO:0000256" key="7">
    <source>
        <dbReference type="ARBA" id="ARBA00083243"/>
    </source>
</evidence>
<name>A0A6M1RM61_9HYPH</name>
<evidence type="ECO:0000256" key="8">
    <source>
        <dbReference type="SAM" id="MobiDB-lite"/>
    </source>
</evidence>
<dbReference type="Gene3D" id="3.40.190.290">
    <property type="match status" value="1"/>
</dbReference>
<evidence type="ECO:0000313" key="10">
    <source>
        <dbReference type="EMBL" id="NGO62352.1"/>
    </source>
</evidence>
<accession>A0A6M1RM61</accession>
<evidence type="ECO:0000256" key="4">
    <source>
        <dbReference type="ARBA" id="ARBA00023163"/>
    </source>
</evidence>
<dbReference type="GO" id="GO:0005829">
    <property type="term" value="C:cytosol"/>
    <property type="evidence" value="ECO:0007669"/>
    <property type="project" value="TreeGrafter"/>
</dbReference>
<keyword evidence="4" id="KW-0804">Transcription</keyword>
<organism evidence="10 11">
    <name type="scientific">Rhizobium daejeonense</name>
    <dbReference type="NCBI Taxonomy" id="240521"/>
    <lineage>
        <taxon>Bacteria</taxon>
        <taxon>Pseudomonadati</taxon>
        <taxon>Pseudomonadota</taxon>
        <taxon>Alphaproteobacteria</taxon>
        <taxon>Hyphomicrobiales</taxon>
        <taxon>Rhizobiaceae</taxon>
        <taxon>Rhizobium/Agrobacterium group</taxon>
        <taxon>Rhizobium</taxon>
    </lineage>
</organism>
<dbReference type="FunFam" id="1.10.10.10:FF:000001">
    <property type="entry name" value="LysR family transcriptional regulator"/>
    <property type="match status" value="1"/>
</dbReference>
<dbReference type="Pfam" id="PF00126">
    <property type="entry name" value="HTH_1"/>
    <property type="match status" value="1"/>
</dbReference>
<dbReference type="InterPro" id="IPR036388">
    <property type="entry name" value="WH-like_DNA-bd_sf"/>
</dbReference>
<dbReference type="AlphaFoldDB" id="A0A6M1RM61"/>
<evidence type="ECO:0000259" key="9">
    <source>
        <dbReference type="PROSITE" id="PS50931"/>
    </source>
</evidence>
<dbReference type="EMBL" id="JAAKZH010000001">
    <property type="protein sequence ID" value="NGO62352.1"/>
    <property type="molecule type" value="Genomic_DNA"/>
</dbReference>
<feature type="compositionally biased region" description="Basic and acidic residues" evidence="8">
    <location>
        <begin position="314"/>
        <end position="330"/>
    </location>
</feature>
<feature type="domain" description="HTH lysR-type" evidence="9">
    <location>
        <begin position="1"/>
        <end position="59"/>
    </location>
</feature>
<keyword evidence="11" id="KW-1185">Reference proteome</keyword>
<comment type="similarity">
    <text evidence="1">Belongs to the LysR transcriptional regulatory family.</text>
</comment>
<dbReference type="InterPro" id="IPR050950">
    <property type="entry name" value="HTH-type_LysR_regulators"/>
</dbReference>
<evidence type="ECO:0000313" key="11">
    <source>
        <dbReference type="Proteomes" id="UP000477849"/>
    </source>
</evidence>
<sequence length="330" mass="35954">MLHSRKLLYINEIVRCGSIRKAAARLNVASSAVNRQILALEEEIGAPLFERLPRGLRLTAAGELCVEHIREVLKNYERLESRIRGLKMPQAGKVTLVTTVGLASGPLPPILARFLESHPRVRIKLRNDGGSTTINPVLTGEVDIGLGFNIPATPGIRTLANFDVPVGVVLPPSHPLAQEDGPIDLVDVVQEKLVLAQSGTSLRNIIDLALSPLPLPVEPLLETNSSELIKQLVKCGTGLTLLNPLDVITECRAGDLVFRPLAEQHVRHQPMKLFARARAPLDAATSLFVEYLMQELMLLMQELRAKGHLPAGEKPAERSADADSAGDQRE</sequence>
<dbReference type="RefSeq" id="WP_163900588.1">
    <property type="nucleotide sequence ID" value="NZ_CP048427.1"/>
</dbReference>
<evidence type="ECO:0000256" key="3">
    <source>
        <dbReference type="ARBA" id="ARBA00023125"/>
    </source>
</evidence>
<comment type="function">
    <text evidence="5">Transcriptional regulator of the ttuABCDE tartrate utilization operon.</text>
</comment>
<gene>
    <name evidence="10" type="ORF">G6N76_01600</name>
</gene>
<dbReference type="PANTHER" id="PTHR30419:SF8">
    <property type="entry name" value="NITROGEN ASSIMILATION TRANSCRIPTIONAL ACTIVATOR-RELATED"/>
    <property type="match status" value="1"/>
</dbReference>